<gene>
    <name evidence="2" type="ORF">SO802_014130</name>
</gene>
<dbReference type="PANTHER" id="PTHR47074">
    <property type="entry name" value="BNAC02G40300D PROTEIN"/>
    <property type="match status" value="1"/>
</dbReference>
<dbReference type="InterPro" id="IPR052929">
    <property type="entry name" value="RNase_H-like_EbsB-rel"/>
</dbReference>
<dbReference type="InterPro" id="IPR044730">
    <property type="entry name" value="RNase_H-like_dom_plant"/>
</dbReference>
<dbReference type="CDD" id="cd06222">
    <property type="entry name" value="RNase_H_like"/>
    <property type="match status" value="1"/>
</dbReference>
<comment type="caution">
    <text evidence="2">The sequence shown here is derived from an EMBL/GenBank/DDBJ whole genome shotgun (WGS) entry which is preliminary data.</text>
</comment>
<evidence type="ECO:0000313" key="2">
    <source>
        <dbReference type="EMBL" id="KAL0000349.1"/>
    </source>
</evidence>
<dbReference type="GO" id="GO:0004523">
    <property type="term" value="F:RNA-DNA hybrid ribonuclease activity"/>
    <property type="evidence" value="ECO:0007669"/>
    <property type="project" value="InterPro"/>
</dbReference>
<accession>A0AAW2CR97</accession>
<keyword evidence="3" id="KW-1185">Reference proteome</keyword>
<dbReference type="EMBL" id="JAZDWU010000005">
    <property type="protein sequence ID" value="KAL0000349.1"/>
    <property type="molecule type" value="Genomic_DNA"/>
</dbReference>
<reference evidence="2 3" key="1">
    <citation type="submission" date="2024-01" db="EMBL/GenBank/DDBJ databases">
        <title>A telomere-to-telomere, gap-free genome of sweet tea (Lithocarpus litseifolius).</title>
        <authorList>
            <person name="Zhou J."/>
        </authorList>
    </citation>
    <scope>NUCLEOTIDE SEQUENCE [LARGE SCALE GENOMIC DNA]</scope>
    <source>
        <strain evidence="2">Zhou-2022a</strain>
        <tissue evidence="2">Leaf</tissue>
    </source>
</reference>
<dbReference type="PANTHER" id="PTHR47074:SF48">
    <property type="entry name" value="POLYNUCLEOTIDYL TRANSFERASE, RIBONUCLEASE H-LIKE SUPERFAMILY PROTEIN"/>
    <property type="match status" value="1"/>
</dbReference>
<dbReference type="AlphaFoldDB" id="A0AAW2CR97"/>
<dbReference type="InterPro" id="IPR002156">
    <property type="entry name" value="RNaseH_domain"/>
</dbReference>
<dbReference type="Gene3D" id="3.30.420.10">
    <property type="entry name" value="Ribonuclease H-like superfamily/Ribonuclease H"/>
    <property type="match status" value="1"/>
</dbReference>
<sequence>MLDRLNEYQSAEIPTKIANPDLMVQMRTSDPIHWKPPRSPYCKVNFDGAIFQDLQMAGIGVVIRNSSGQVIGALSDRIHLPSAVDDVEAIACRRAISFALEIGVEEVVFEGDSETIIKALNSDSSCLSSFGYVVEDIRALALNFASCVFSHVKRRECSSR</sequence>
<evidence type="ECO:0000259" key="1">
    <source>
        <dbReference type="Pfam" id="PF13456"/>
    </source>
</evidence>
<feature type="domain" description="RNase H type-1" evidence="1">
    <location>
        <begin position="45"/>
        <end position="155"/>
    </location>
</feature>
<name>A0AAW2CR97_9ROSI</name>
<dbReference type="Proteomes" id="UP001459277">
    <property type="component" value="Unassembled WGS sequence"/>
</dbReference>
<proteinExistence type="predicted"/>
<dbReference type="SUPFAM" id="SSF53098">
    <property type="entry name" value="Ribonuclease H-like"/>
    <property type="match status" value="1"/>
</dbReference>
<protein>
    <recommendedName>
        <fullName evidence="1">RNase H type-1 domain-containing protein</fullName>
    </recommendedName>
</protein>
<evidence type="ECO:0000313" key="3">
    <source>
        <dbReference type="Proteomes" id="UP001459277"/>
    </source>
</evidence>
<dbReference type="GO" id="GO:0003676">
    <property type="term" value="F:nucleic acid binding"/>
    <property type="evidence" value="ECO:0007669"/>
    <property type="project" value="InterPro"/>
</dbReference>
<dbReference type="Pfam" id="PF13456">
    <property type="entry name" value="RVT_3"/>
    <property type="match status" value="1"/>
</dbReference>
<dbReference type="InterPro" id="IPR012337">
    <property type="entry name" value="RNaseH-like_sf"/>
</dbReference>
<dbReference type="InterPro" id="IPR036397">
    <property type="entry name" value="RNaseH_sf"/>
</dbReference>
<organism evidence="2 3">
    <name type="scientific">Lithocarpus litseifolius</name>
    <dbReference type="NCBI Taxonomy" id="425828"/>
    <lineage>
        <taxon>Eukaryota</taxon>
        <taxon>Viridiplantae</taxon>
        <taxon>Streptophyta</taxon>
        <taxon>Embryophyta</taxon>
        <taxon>Tracheophyta</taxon>
        <taxon>Spermatophyta</taxon>
        <taxon>Magnoliopsida</taxon>
        <taxon>eudicotyledons</taxon>
        <taxon>Gunneridae</taxon>
        <taxon>Pentapetalae</taxon>
        <taxon>rosids</taxon>
        <taxon>fabids</taxon>
        <taxon>Fagales</taxon>
        <taxon>Fagaceae</taxon>
        <taxon>Lithocarpus</taxon>
    </lineage>
</organism>